<sequence length="393" mass="42876">MTSGGPQNGRRRLCADATTFAAFSVARVFNVFCHALALTPVYSNSSSIYILRPVQYISSVPATPLQQINRLGSLEFHLIRSNHKMLTPCLLLVATIAGLGLQAEAIRVDWGTNTGPISPPPPRTTPQPPRKPYREPAPVWEDLSDDVPNPNPYVYVLPPPSRPRYWAIPAGPYAPPNYNNLPPKQGNYGQLATSAYSGGVTSVPGLAAQYAPGVGTKYTAIVPDKLQGKYNAKTKKYKAYEKAKYAAYPWNYLQQLPLEEKALEWQAELEKRLDEEQARSQSQALSSSTTTSTTSSTSTTSTTTTTTTPAPSLDSSSSTSTAASTSTTSAASTSTSTTQQPTTIANYKLAHEKSAHLKKLGKQKRLQQLHLEQEKLQMRKKMLLQQEQNSLSS</sequence>
<feature type="region of interest" description="Disordered" evidence="1">
    <location>
        <begin position="274"/>
        <end position="342"/>
    </location>
</feature>
<protein>
    <submittedName>
        <fullName evidence="3">Transcription elongation regulator 1 isoform X1</fullName>
    </submittedName>
</protein>
<evidence type="ECO:0000313" key="2">
    <source>
        <dbReference type="Proteomes" id="UP001652661"/>
    </source>
</evidence>
<evidence type="ECO:0000313" key="3">
    <source>
        <dbReference type="RefSeq" id="XP_017029623.2"/>
    </source>
</evidence>
<evidence type="ECO:0000256" key="1">
    <source>
        <dbReference type="SAM" id="MobiDB-lite"/>
    </source>
</evidence>
<dbReference type="RefSeq" id="XP_017029623.2">
    <property type="nucleotide sequence ID" value="XM_017174134.3"/>
</dbReference>
<gene>
    <name evidence="3" type="primary">GV1</name>
</gene>
<feature type="compositionally biased region" description="Pro residues" evidence="1">
    <location>
        <begin position="117"/>
        <end position="130"/>
    </location>
</feature>
<proteinExistence type="predicted"/>
<organism evidence="2 3">
    <name type="scientific">Drosophila kikkawai</name>
    <name type="common">Fruit fly</name>
    <dbReference type="NCBI Taxonomy" id="30033"/>
    <lineage>
        <taxon>Eukaryota</taxon>
        <taxon>Metazoa</taxon>
        <taxon>Ecdysozoa</taxon>
        <taxon>Arthropoda</taxon>
        <taxon>Hexapoda</taxon>
        <taxon>Insecta</taxon>
        <taxon>Pterygota</taxon>
        <taxon>Neoptera</taxon>
        <taxon>Endopterygota</taxon>
        <taxon>Diptera</taxon>
        <taxon>Brachycera</taxon>
        <taxon>Muscomorpha</taxon>
        <taxon>Ephydroidea</taxon>
        <taxon>Drosophilidae</taxon>
        <taxon>Drosophila</taxon>
        <taxon>Sophophora</taxon>
    </lineage>
</organism>
<dbReference type="AlphaFoldDB" id="A0A6P4J519"/>
<feature type="compositionally biased region" description="Low complexity" evidence="1">
    <location>
        <begin position="280"/>
        <end position="342"/>
    </location>
</feature>
<reference evidence="3" key="1">
    <citation type="submission" date="2025-08" db="UniProtKB">
        <authorList>
            <consortium name="RefSeq"/>
        </authorList>
    </citation>
    <scope>IDENTIFICATION</scope>
    <source>
        <strain evidence="3">14028-0561.14</strain>
        <tissue evidence="3">Whole fly</tissue>
    </source>
</reference>
<keyword evidence="2" id="KW-1185">Reference proteome</keyword>
<dbReference type="OrthoDB" id="7789789at2759"/>
<name>A0A6P4J519_DROKI</name>
<dbReference type="GeneID" id="108079724"/>
<feature type="region of interest" description="Disordered" evidence="1">
    <location>
        <begin position="111"/>
        <end position="144"/>
    </location>
</feature>
<accession>A0A6P4J519</accession>
<dbReference type="Proteomes" id="UP001652661">
    <property type="component" value="Chromosome 3L"/>
</dbReference>